<proteinExistence type="predicted"/>
<dbReference type="Proteomes" id="UP000237684">
    <property type="component" value="Unassembled WGS sequence"/>
</dbReference>
<keyword evidence="2" id="KW-1185">Reference proteome</keyword>
<evidence type="ECO:0000313" key="1">
    <source>
        <dbReference type="EMBL" id="PQV64793.1"/>
    </source>
</evidence>
<dbReference type="InterPro" id="IPR007391">
    <property type="entry name" value="Vancomycin_resist_VanW"/>
</dbReference>
<accession>A0A2S8SVG9</accession>
<organism evidence="1 2">
    <name type="scientific">Abditibacterium utsteinense</name>
    <dbReference type="NCBI Taxonomy" id="1960156"/>
    <lineage>
        <taxon>Bacteria</taxon>
        <taxon>Pseudomonadati</taxon>
        <taxon>Abditibacteriota</taxon>
        <taxon>Abditibacteriia</taxon>
        <taxon>Abditibacteriales</taxon>
        <taxon>Abditibacteriaceae</taxon>
        <taxon>Abditibacterium</taxon>
    </lineage>
</organism>
<dbReference type="InParanoid" id="A0A2S8SVG9"/>
<comment type="caution">
    <text evidence="1">The sequence shown here is derived from an EMBL/GenBank/DDBJ whole genome shotgun (WGS) entry which is preliminary data.</text>
</comment>
<dbReference type="EMBL" id="NIGF01000003">
    <property type="protein sequence ID" value="PQV64793.1"/>
    <property type="molecule type" value="Genomic_DNA"/>
</dbReference>
<reference evidence="1 2" key="1">
    <citation type="journal article" date="2018" name="Syst. Appl. Microbiol.">
        <title>Abditibacterium utsteinense sp. nov., the first cultivated member of candidate phylum FBP, isolated from ice-free Antarctic soil samples.</title>
        <authorList>
            <person name="Tahon G."/>
            <person name="Tytgat B."/>
            <person name="Lebbe L."/>
            <person name="Carlier A."/>
            <person name="Willems A."/>
        </authorList>
    </citation>
    <scope>NUCLEOTIDE SEQUENCE [LARGE SCALE GENOMIC DNA]</scope>
    <source>
        <strain evidence="1 2">LMG 29911</strain>
    </source>
</reference>
<name>A0A2S8SVG9_9BACT</name>
<dbReference type="PANTHER" id="PTHR35788:SF1">
    <property type="entry name" value="EXPORTED PROTEIN"/>
    <property type="match status" value="1"/>
</dbReference>
<sequence length="298" mass="34378">MKWIYFTQERIRFRKPNLMRRPISSLHPALYTLRVWQKTRARTLRDFAARADFAREIEGEALPFVLKRHQSLLRRKLGNSNPILQENKVTNLEIARQTFDGILIRPGQTFSFWKCVGDANAQKGYLEGLKLSQGEVKTGVGGGLCQLGNLLLWMAWHTPLKVVERHHHSFDPFPDSGRTVPFGSGASLFYPYLDLRFHNPTSSTFQLKVWLEAQHLKGLIACDSEPDESFHLVEKNHGFVRQDDANYRQNEIWRRAIDRRSGNLKREELLVSNFALVKYELPDIIQNSPANSAAPEKL</sequence>
<dbReference type="Pfam" id="PF04294">
    <property type="entry name" value="VanW"/>
    <property type="match status" value="1"/>
</dbReference>
<dbReference type="AlphaFoldDB" id="A0A2S8SVG9"/>
<evidence type="ECO:0000313" key="2">
    <source>
        <dbReference type="Proteomes" id="UP000237684"/>
    </source>
</evidence>
<dbReference type="InterPro" id="IPR052913">
    <property type="entry name" value="Glycopeptide_resist_protein"/>
</dbReference>
<gene>
    <name evidence="1" type="ORF">B1R32_10360</name>
</gene>
<protein>
    <submittedName>
        <fullName evidence="1">Vancomycin resistance protein VanW</fullName>
    </submittedName>
</protein>
<dbReference type="PANTHER" id="PTHR35788">
    <property type="entry name" value="EXPORTED PROTEIN-RELATED"/>
    <property type="match status" value="1"/>
</dbReference>